<reference evidence="3" key="1">
    <citation type="journal article" date="2020" name="mSystems">
        <title>Genome- and Community-Level Interaction Insights into Carbon Utilization and Element Cycling Functions of Hydrothermarchaeota in Hydrothermal Sediment.</title>
        <authorList>
            <person name="Zhou Z."/>
            <person name="Liu Y."/>
            <person name="Xu W."/>
            <person name="Pan J."/>
            <person name="Luo Z.H."/>
            <person name="Li M."/>
        </authorList>
    </citation>
    <scope>NUCLEOTIDE SEQUENCE [LARGE SCALE GENOMIC DNA]</scope>
    <source>
        <strain evidence="3">SpSt-87</strain>
    </source>
</reference>
<proteinExistence type="predicted"/>
<dbReference type="EMBL" id="DTLB01000052">
    <property type="protein sequence ID" value="HFW33197.1"/>
    <property type="molecule type" value="Genomic_DNA"/>
</dbReference>
<dbReference type="Pfam" id="PF01997">
    <property type="entry name" value="Translin"/>
    <property type="match status" value="1"/>
</dbReference>
<organism evidence="3">
    <name type="scientific">Archaeoglobus fulgidus</name>
    <dbReference type="NCBI Taxonomy" id="2234"/>
    <lineage>
        <taxon>Archaea</taxon>
        <taxon>Methanobacteriati</taxon>
        <taxon>Methanobacteriota</taxon>
        <taxon>Archaeoglobi</taxon>
        <taxon>Archaeoglobales</taxon>
        <taxon>Archaeoglobaceae</taxon>
        <taxon>Archaeoglobus</taxon>
    </lineage>
</organism>
<gene>
    <name evidence="3" type="ORF">ENW66_09685</name>
</gene>
<protein>
    <submittedName>
        <fullName evidence="3">Translin</fullName>
    </submittedName>
</protein>
<keyword evidence="2" id="KW-0175">Coiled coil</keyword>
<dbReference type="SUPFAM" id="SSF74784">
    <property type="entry name" value="Translin"/>
    <property type="match status" value="1"/>
</dbReference>
<keyword evidence="1" id="KW-0479">Metal-binding</keyword>
<dbReference type="InterPro" id="IPR002848">
    <property type="entry name" value="Translin_fam"/>
</dbReference>
<dbReference type="CDD" id="cd14820">
    <property type="entry name" value="TRAX"/>
    <property type="match status" value="1"/>
</dbReference>
<keyword evidence="1" id="KW-0460">Magnesium</keyword>
<evidence type="ECO:0000256" key="2">
    <source>
        <dbReference type="SAM" id="Coils"/>
    </source>
</evidence>
<comment type="caution">
    <text evidence="3">The sequence shown here is derived from an EMBL/GenBank/DDBJ whole genome shotgun (WGS) entry which is preliminary data.</text>
</comment>
<dbReference type="AlphaFoldDB" id="A0A7C3MBV2"/>
<feature type="coiled-coil region" evidence="2">
    <location>
        <begin position="3"/>
        <end position="63"/>
    </location>
</feature>
<dbReference type="PANTHER" id="PTHR10741">
    <property type="entry name" value="TRANSLIN AND TRANSLIN ASSOCIATED PROTEIN X"/>
    <property type="match status" value="1"/>
</dbReference>
<dbReference type="GO" id="GO:0046872">
    <property type="term" value="F:metal ion binding"/>
    <property type="evidence" value="ECO:0007669"/>
    <property type="project" value="UniProtKB-KW"/>
</dbReference>
<evidence type="ECO:0000256" key="1">
    <source>
        <dbReference type="PIRSR" id="PIRSR602848-1"/>
    </source>
</evidence>
<dbReference type="Gene3D" id="1.20.58.2140">
    <property type="match status" value="1"/>
</dbReference>
<dbReference type="InterPro" id="IPR036081">
    <property type="entry name" value="Translin_sf"/>
</dbReference>
<dbReference type="GO" id="GO:0043565">
    <property type="term" value="F:sequence-specific DNA binding"/>
    <property type="evidence" value="ECO:0007669"/>
    <property type="project" value="InterPro"/>
</dbReference>
<evidence type="ECO:0000313" key="3">
    <source>
        <dbReference type="EMBL" id="HFW33197.1"/>
    </source>
</evidence>
<name>A0A7C3MBV2_ARCFL</name>
<sequence>MNLEECMKRLEELELAREELLKILREMRIHSAKSIALIHSGKIEEAEIELKRAHELLEKVNSYRRYPEIYFYLCNDAMQELVEAVALKKAISGEFTLDAELEVTPSAFLNGLADAVGELRRYALTKLIEGDFQTAHRMLEMMEKIYERLMEFTSFPEKLVPGLRKKLDVGRMSIERTKSDYIAAMVARLNESLGRN</sequence>
<feature type="binding site" evidence="1">
    <location>
        <position position="118"/>
    </location>
    <ligand>
        <name>Mg(2+)</name>
        <dbReference type="ChEBI" id="CHEBI:18420"/>
    </ligand>
</feature>
<accession>A0A7C3MBV2</accession>